<dbReference type="Gene3D" id="3.40.50.1000">
    <property type="entry name" value="HAD superfamily/HAD-like"/>
    <property type="match status" value="2"/>
</dbReference>
<dbReference type="GO" id="GO:0046474">
    <property type="term" value="P:glycerophospholipid biosynthetic process"/>
    <property type="evidence" value="ECO:0007669"/>
    <property type="project" value="TreeGrafter"/>
</dbReference>
<dbReference type="InterPro" id="IPR006353">
    <property type="entry name" value="HAD-SF_hydro_IIA_CECR5"/>
</dbReference>
<dbReference type="Proteomes" id="UP000245699">
    <property type="component" value="Unassembled WGS sequence"/>
</dbReference>
<protein>
    <recommendedName>
        <fullName evidence="3">TIGR01456 family HAD hydrolase</fullName>
    </recommendedName>
</protein>
<dbReference type="STRING" id="61424.A0A2T9YG67"/>
<comment type="caution">
    <text evidence="1">The sequence shown here is derived from an EMBL/GenBank/DDBJ whole genome shotgun (WGS) entry which is preliminary data.</text>
</comment>
<dbReference type="InterPro" id="IPR023214">
    <property type="entry name" value="HAD_sf"/>
</dbReference>
<dbReference type="InterPro" id="IPR015157">
    <property type="entry name" value="TMA7"/>
</dbReference>
<evidence type="ECO:0008006" key="3">
    <source>
        <dbReference type="Google" id="ProtNLM"/>
    </source>
</evidence>
<dbReference type="OrthoDB" id="10251048at2759"/>
<dbReference type="EMBL" id="MBFT01000423">
    <property type="protein sequence ID" value="PVU91348.1"/>
    <property type="molecule type" value="Genomic_DNA"/>
</dbReference>
<dbReference type="InterPro" id="IPR036412">
    <property type="entry name" value="HAD-like_sf"/>
</dbReference>
<dbReference type="InterPro" id="IPR050324">
    <property type="entry name" value="CDP-alcohol_PTase-I"/>
</dbReference>
<dbReference type="PANTHER" id="PTHR14269">
    <property type="entry name" value="CDP-DIACYLGLYCEROL--GLYCEROL-3-PHOSPHATE 3-PHOSPHATIDYLTRANSFERASE-RELATED"/>
    <property type="match status" value="1"/>
</dbReference>
<dbReference type="AlphaFoldDB" id="A0A2T9YG67"/>
<dbReference type="Pfam" id="PF09072">
    <property type="entry name" value="TMA7"/>
    <property type="match status" value="1"/>
</dbReference>
<dbReference type="Pfam" id="PF13344">
    <property type="entry name" value="Hydrolase_6"/>
    <property type="match status" value="1"/>
</dbReference>
<proteinExistence type="predicted"/>
<dbReference type="NCBIfam" id="TIGR01456">
    <property type="entry name" value="CECR5"/>
    <property type="match status" value="1"/>
</dbReference>
<evidence type="ECO:0000313" key="1">
    <source>
        <dbReference type="EMBL" id="PVU91348.1"/>
    </source>
</evidence>
<dbReference type="SUPFAM" id="SSF56784">
    <property type="entry name" value="HAD-like"/>
    <property type="match status" value="1"/>
</dbReference>
<organism evidence="1 2">
    <name type="scientific">Furculomyces boomerangus</name>
    <dbReference type="NCBI Taxonomy" id="61424"/>
    <lineage>
        <taxon>Eukaryota</taxon>
        <taxon>Fungi</taxon>
        <taxon>Fungi incertae sedis</taxon>
        <taxon>Zoopagomycota</taxon>
        <taxon>Kickxellomycotina</taxon>
        <taxon>Harpellomycetes</taxon>
        <taxon>Harpellales</taxon>
        <taxon>Harpellaceae</taxon>
        <taxon>Furculomyces</taxon>
    </lineage>
</organism>
<name>A0A2T9YG67_9FUNG</name>
<dbReference type="PANTHER" id="PTHR14269:SF4">
    <property type="entry name" value="CAT EYE SYNDROME CRITICAL REGION PROTEIN 5"/>
    <property type="match status" value="1"/>
</dbReference>
<sequence length="408" mass="45571">MSLRSVFKSSRPLFAFQKSLQTPKRKHSSSPTKSNVSIVFDIDGVLVKGKHVLEEGKKAMRYLNGENPLGIKVPYIFMTNSGGISEEEKANELTNALETQITQDQVVLSHSPMRQLVSQYKNKSVLVVGGIGNRCAEIAHSYGFDKVVTPQDIHRWSPAIWQFSEPSSKGFLKDGETIDFNTEKISAILMFHDTYNYGRDLQIVMDVLRSKDGALGNEFCLNNSQSVPLWVSNEDFLFSNERIHPRFAQGAFHVCLKALWEKSTGKELKVNVFGKPHKVQYEYAENLLHSWIQLHTIKNGSISENSNSAPHFPKIYAIGDNPNSDIAGANRHGWSSVLVRTGVFNGRKGENHHEHRATHVSDHVLDAVKILRIMSGRQGEQARLKELKDKAAKGGPLLTGGIKKSGKK</sequence>
<dbReference type="Pfam" id="PF13242">
    <property type="entry name" value="Hydrolase_like"/>
    <property type="match status" value="1"/>
</dbReference>
<evidence type="ECO:0000313" key="2">
    <source>
        <dbReference type="Proteomes" id="UP000245699"/>
    </source>
</evidence>
<dbReference type="GO" id="GO:0005739">
    <property type="term" value="C:mitochondrion"/>
    <property type="evidence" value="ECO:0007669"/>
    <property type="project" value="TreeGrafter"/>
</dbReference>
<gene>
    <name evidence="1" type="ORF">BB559_004175</name>
</gene>
<accession>A0A2T9YG67</accession>
<dbReference type="NCBIfam" id="TIGR01460">
    <property type="entry name" value="HAD-SF-IIA"/>
    <property type="match status" value="1"/>
</dbReference>
<dbReference type="InterPro" id="IPR006357">
    <property type="entry name" value="HAD-SF_hydro_IIA"/>
</dbReference>
<reference evidence="1 2" key="1">
    <citation type="journal article" date="2018" name="MBio">
        <title>Comparative Genomics Reveals the Core Gene Toolbox for the Fungus-Insect Symbiosis.</title>
        <authorList>
            <person name="Wang Y."/>
            <person name="Stata M."/>
            <person name="Wang W."/>
            <person name="Stajich J.E."/>
            <person name="White M.M."/>
            <person name="Moncalvo J.M."/>
        </authorList>
    </citation>
    <scope>NUCLEOTIDE SEQUENCE [LARGE SCALE GENOMIC DNA]</scope>
    <source>
        <strain evidence="1 2">AUS-77-4</strain>
    </source>
</reference>
<keyword evidence="2" id="KW-1185">Reference proteome</keyword>